<dbReference type="CDD" id="cd06170">
    <property type="entry name" value="LuxR_C_like"/>
    <property type="match status" value="1"/>
</dbReference>
<dbReference type="PROSITE" id="PS50110">
    <property type="entry name" value="RESPONSE_REGULATORY"/>
    <property type="match status" value="1"/>
</dbReference>
<evidence type="ECO:0000313" key="6">
    <source>
        <dbReference type="Proteomes" id="UP000239434"/>
    </source>
</evidence>
<keyword evidence="6" id="KW-1185">Reference proteome</keyword>
<name>A0A2S9IKD2_9HYPH</name>
<dbReference type="InterPro" id="IPR011006">
    <property type="entry name" value="CheY-like_superfamily"/>
</dbReference>
<reference evidence="5 6" key="1">
    <citation type="submission" date="2018-02" db="EMBL/GenBank/DDBJ databases">
        <title>The draft genome of Phyllobacterium sp. 1N-3.</title>
        <authorList>
            <person name="Liu L."/>
            <person name="Li L."/>
            <person name="Zhang X."/>
            <person name="Wang T."/>
            <person name="Liang L."/>
        </authorList>
    </citation>
    <scope>NUCLEOTIDE SEQUENCE [LARGE SCALE GENOMIC DNA]</scope>
    <source>
        <strain evidence="5 6">1N-3</strain>
    </source>
</reference>
<dbReference type="PRINTS" id="PR00038">
    <property type="entry name" value="HTHLUXR"/>
</dbReference>
<comment type="caution">
    <text evidence="2">Lacks conserved residue(s) required for the propagation of feature annotation.</text>
</comment>
<dbReference type="InterPro" id="IPR051015">
    <property type="entry name" value="EvgA-like"/>
</dbReference>
<dbReference type="Gene3D" id="3.40.50.2300">
    <property type="match status" value="1"/>
</dbReference>
<dbReference type="GO" id="GO:0006355">
    <property type="term" value="P:regulation of DNA-templated transcription"/>
    <property type="evidence" value="ECO:0007669"/>
    <property type="project" value="InterPro"/>
</dbReference>
<accession>A0A2S9IKD2</accession>
<dbReference type="AlphaFoldDB" id="A0A2S9IKD2"/>
<evidence type="ECO:0000259" key="3">
    <source>
        <dbReference type="PROSITE" id="PS50043"/>
    </source>
</evidence>
<evidence type="ECO:0000256" key="2">
    <source>
        <dbReference type="PROSITE-ProRule" id="PRU00169"/>
    </source>
</evidence>
<evidence type="ECO:0000313" key="5">
    <source>
        <dbReference type="EMBL" id="PRD40990.1"/>
    </source>
</evidence>
<dbReference type="InterPro" id="IPR001789">
    <property type="entry name" value="Sig_transdc_resp-reg_receiver"/>
</dbReference>
<organism evidence="5 6">
    <name type="scientific">Phyllobacterium phragmitis</name>
    <dbReference type="NCBI Taxonomy" id="2670329"/>
    <lineage>
        <taxon>Bacteria</taxon>
        <taxon>Pseudomonadati</taxon>
        <taxon>Pseudomonadota</taxon>
        <taxon>Alphaproteobacteria</taxon>
        <taxon>Hyphomicrobiales</taxon>
        <taxon>Phyllobacteriaceae</taxon>
        <taxon>Phyllobacterium</taxon>
    </lineage>
</organism>
<dbReference type="SMART" id="SM00421">
    <property type="entry name" value="HTH_LUXR"/>
    <property type="match status" value="1"/>
</dbReference>
<dbReference type="PANTHER" id="PTHR45566:SF1">
    <property type="entry name" value="HTH-TYPE TRANSCRIPTIONAL REGULATOR YHJB-RELATED"/>
    <property type="match status" value="1"/>
</dbReference>
<dbReference type="SUPFAM" id="SSF46894">
    <property type="entry name" value="C-terminal effector domain of the bipartite response regulators"/>
    <property type="match status" value="1"/>
</dbReference>
<dbReference type="RefSeq" id="WP_105744960.1">
    <property type="nucleotide sequence ID" value="NZ_PVBR01000026.1"/>
</dbReference>
<dbReference type="PROSITE" id="PS50043">
    <property type="entry name" value="HTH_LUXR_2"/>
    <property type="match status" value="1"/>
</dbReference>
<dbReference type="GO" id="GO:0003677">
    <property type="term" value="F:DNA binding"/>
    <property type="evidence" value="ECO:0007669"/>
    <property type="project" value="UniProtKB-KW"/>
</dbReference>
<keyword evidence="1" id="KW-0238">DNA-binding</keyword>
<dbReference type="PROSITE" id="PS00622">
    <property type="entry name" value="HTH_LUXR_1"/>
    <property type="match status" value="1"/>
</dbReference>
<evidence type="ECO:0000259" key="4">
    <source>
        <dbReference type="PROSITE" id="PS50110"/>
    </source>
</evidence>
<dbReference type="GO" id="GO:0000160">
    <property type="term" value="P:phosphorelay signal transduction system"/>
    <property type="evidence" value="ECO:0007669"/>
    <property type="project" value="InterPro"/>
</dbReference>
<dbReference type="InterPro" id="IPR016032">
    <property type="entry name" value="Sig_transdc_resp-reg_C-effctor"/>
</dbReference>
<dbReference type="Proteomes" id="UP000239434">
    <property type="component" value="Unassembled WGS sequence"/>
</dbReference>
<dbReference type="Pfam" id="PF00196">
    <property type="entry name" value="GerE"/>
    <property type="match status" value="1"/>
</dbReference>
<dbReference type="InterPro" id="IPR000792">
    <property type="entry name" value="Tscrpt_reg_LuxR_C"/>
</dbReference>
<feature type="domain" description="Response regulatory" evidence="4">
    <location>
        <begin position="42"/>
        <end position="161"/>
    </location>
</feature>
<gene>
    <name evidence="5" type="ORF">C5748_23690</name>
</gene>
<comment type="caution">
    <text evidence="5">The sequence shown here is derived from an EMBL/GenBank/DDBJ whole genome shotgun (WGS) entry which is preliminary data.</text>
</comment>
<dbReference type="SUPFAM" id="SSF52172">
    <property type="entry name" value="CheY-like"/>
    <property type="match status" value="1"/>
</dbReference>
<evidence type="ECO:0000256" key="1">
    <source>
        <dbReference type="ARBA" id="ARBA00023125"/>
    </source>
</evidence>
<sequence>METILRNTETNIPVFRHKSILSGTPKHNEIRDEADADIAEAALFVIDSRTLDRECIAQSLRSHNIGMPVVAIGSFEQWLAQRQDQPATAILINIGGQKVSDPNMTSHLRRVVSECGSVPVVILADKEDMSQILKALECGVHGYIPTSVGIDVCVEAIRLAMAGGTFVPASSVLAMRHAAETGTQETRPMGGMFTQRQAEVVKALRRGKANKIIAYELNLRESTVKVHIRNIMKKLKATNRTEVAYMINDLFPSESSFADAD</sequence>
<proteinExistence type="predicted"/>
<feature type="domain" description="HTH luxR-type" evidence="3">
    <location>
        <begin position="186"/>
        <end position="251"/>
    </location>
</feature>
<dbReference type="PANTHER" id="PTHR45566">
    <property type="entry name" value="HTH-TYPE TRANSCRIPTIONAL REGULATOR YHJB-RELATED"/>
    <property type="match status" value="1"/>
</dbReference>
<protein>
    <submittedName>
        <fullName evidence="5">Helix-turn-helix transcriptional regulator</fullName>
    </submittedName>
</protein>
<dbReference type="EMBL" id="PVBR01000026">
    <property type="protein sequence ID" value="PRD40990.1"/>
    <property type="molecule type" value="Genomic_DNA"/>
</dbReference>